<evidence type="ECO:0000256" key="3">
    <source>
        <dbReference type="ARBA" id="ARBA00034247"/>
    </source>
</evidence>
<dbReference type="FunFam" id="3.30.70.270:FF:000001">
    <property type="entry name" value="Diguanylate cyclase domain protein"/>
    <property type="match status" value="1"/>
</dbReference>
<dbReference type="EC" id="2.7.7.65" evidence="2"/>
<evidence type="ECO:0000313" key="7">
    <source>
        <dbReference type="EMBL" id="SHG18279.1"/>
    </source>
</evidence>
<dbReference type="SMART" id="SM00062">
    <property type="entry name" value="PBPb"/>
    <property type="match status" value="2"/>
</dbReference>
<dbReference type="STRING" id="1122206.SAMN02745753_03413"/>
<feature type="coiled-coil region" evidence="4">
    <location>
        <begin position="532"/>
        <end position="559"/>
    </location>
</feature>
<evidence type="ECO:0000256" key="2">
    <source>
        <dbReference type="ARBA" id="ARBA00012528"/>
    </source>
</evidence>
<keyword evidence="4" id="KW-0175">Coiled coil</keyword>
<evidence type="ECO:0000256" key="5">
    <source>
        <dbReference type="SAM" id="Phobius"/>
    </source>
</evidence>
<dbReference type="PROSITE" id="PS50887">
    <property type="entry name" value="GGDEF"/>
    <property type="match status" value="1"/>
</dbReference>
<dbReference type="CDD" id="cd13708">
    <property type="entry name" value="PBP2_BvgS_like_1"/>
    <property type="match status" value="1"/>
</dbReference>
<dbReference type="CDD" id="cd01949">
    <property type="entry name" value="GGDEF"/>
    <property type="match status" value="1"/>
</dbReference>
<dbReference type="Proteomes" id="UP000184517">
    <property type="component" value="Unassembled WGS sequence"/>
</dbReference>
<dbReference type="OrthoDB" id="9180959at2"/>
<dbReference type="GO" id="GO:0052621">
    <property type="term" value="F:diguanylate cyclase activity"/>
    <property type="evidence" value="ECO:0007669"/>
    <property type="project" value="UniProtKB-EC"/>
</dbReference>
<gene>
    <name evidence="7" type="ORF">SAMN02745753_03413</name>
</gene>
<dbReference type="PANTHER" id="PTHR45138:SF9">
    <property type="entry name" value="DIGUANYLATE CYCLASE DGCM-RELATED"/>
    <property type="match status" value="1"/>
</dbReference>
<dbReference type="PANTHER" id="PTHR45138">
    <property type="entry name" value="REGULATORY COMPONENTS OF SENSORY TRANSDUCTION SYSTEM"/>
    <property type="match status" value="1"/>
</dbReference>
<dbReference type="SMART" id="SM00267">
    <property type="entry name" value="GGDEF"/>
    <property type="match status" value="1"/>
</dbReference>
<dbReference type="InterPro" id="IPR043128">
    <property type="entry name" value="Rev_trsase/Diguanyl_cyclase"/>
</dbReference>
<dbReference type="EMBL" id="FQVF01000017">
    <property type="protein sequence ID" value="SHG18279.1"/>
    <property type="molecule type" value="Genomic_DNA"/>
</dbReference>
<dbReference type="InterPro" id="IPR001638">
    <property type="entry name" value="Solute-binding_3/MltF_N"/>
</dbReference>
<reference evidence="8" key="1">
    <citation type="submission" date="2016-11" db="EMBL/GenBank/DDBJ databases">
        <authorList>
            <person name="Varghese N."/>
            <person name="Submissions S."/>
        </authorList>
    </citation>
    <scope>NUCLEOTIDE SEQUENCE [LARGE SCALE GENOMIC DNA]</scope>
    <source>
        <strain evidence="8">DSM 16579</strain>
    </source>
</reference>
<comment type="catalytic activity">
    <reaction evidence="3">
        <text>2 GTP = 3',3'-c-di-GMP + 2 diphosphate</text>
        <dbReference type="Rhea" id="RHEA:24898"/>
        <dbReference type="ChEBI" id="CHEBI:33019"/>
        <dbReference type="ChEBI" id="CHEBI:37565"/>
        <dbReference type="ChEBI" id="CHEBI:58805"/>
        <dbReference type="EC" id="2.7.7.65"/>
    </reaction>
</comment>
<dbReference type="SUPFAM" id="SSF55073">
    <property type="entry name" value="Nucleotide cyclase"/>
    <property type="match status" value="1"/>
</dbReference>
<dbReference type="AlphaFoldDB" id="A0A1M5HQN7"/>
<dbReference type="Pfam" id="PF00990">
    <property type="entry name" value="GGDEF"/>
    <property type="match status" value="1"/>
</dbReference>
<comment type="cofactor">
    <cofactor evidence="1">
        <name>Mg(2+)</name>
        <dbReference type="ChEBI" id="CHEBI:18420"/>
    </cofactor>
</comment>
<dbReference type="InterPro" id="IPR029787">
    <property type="entry name" value="Nucleotide_cyclase"/>
</dbReference>
<dbReference type="Gene3D" id="3.40.190.10">
    <property type="entry name" value="Periplasmic binding protein-like II"/>
    <property type="match status" value="4"/>
</dbReference>
<dbReference type="Pfam" id="PF00497">
    <property type="entry name" value="SBP_bac_3"/>
    <property type="match status" value="2"/>
</dbReference>
<evidence type="ECO:0000259" key="6">
    <source>
        <dbReference type="PROSITE" id="PS50887"/>
    </source>
</evidence>
<dbReference type="NCBIfam" id="TIGR00254">
    <property type="entry name" value="GGDEF"/>
    <property type="match status" value="1"/>
</dbReference>
<keyword evidence="5" id="KW-1133">Transmembrane helix</keyword>
<sequence>MKKILITLLFLFLYSVGSIAKPLDLTKEEKGFIKDNPVVSIGMMPDFTPFSYYIEGEPVGFEHDLLNLISQKTGLKFEKHIDKWTTIYNSFKNKEIDMISSISYKKYREPFTIFTSPYYNIPIMIFVKDNFGEYNGLKSLTGKKVGVLKDVFYIKELEDLGSMNLIFYDSYDELTKDLVFGKIDALMQNLPNINHLIKKNLYNNIKLASELVLPNTNREDLRFGIQPEKSLLSSILQKSLTSISKREIEELSDKWIGSIKEYPGGHIDLNDAEKAYINTHTIQYCINPSGLPFEGLNEDGEHVGMSSDYYRLFEQMLSAKFELVKTKNWNQSVEFIQQKKCDMLALGMETPERKKYLNFTSHYLDVPLVVATRVDVPFINQILDLEGEKIGIIKGDAFVKILRGKYPSLKIVEVDDIYDGLDQVKNGQLFAYIDTLASIGYEFQSKYFGELKIAGKISENLRLSIAVRKDDVTLLGILQKVVNNITNERHRKIFTKWIPIKYEQDVNYKIVWQIVLAIVIFLALMIYWNRKITKANTLLKQAQKDIEEKNKELNRLALTDNLTTLFNRRKLEELIQAEIDKGYHVDNSFCLSILDIDHFKEVNDKYGHQRGDSVLVEIASVLKDSLRITDYVGRYGGEEFIIIFPESSIEDVKLIIEGVRLKIAQYDFEGIEHKTASFGLTAFKAGDTIEAVVKRADNALYEAKESGRNRVVVN</sequence>
<keyword evidence="5" id="KW-0472">Membrane</keyword>
<proteinExistence type="predicted"/>
<dbReference type="InterPro" id="IPR050469">
    <property type="entry name" value="Diguanylate_Cyclase"/>
</dbReference>
<keyword evidence="5" id="KW-0812">Transmembrane</keyword>
<dbReference type="Gene3D" id="3.30.70.270">
    <property type="match status" value="1"/>
</dbReference>
<keyword evidence="8" id="KW-1185">Reference proteome</keyword>
<name>A0A1M5HQN7_9GAMM</name>
<organism evidence="7 8">
    <name type="scientific">Marinomonas polaris DSM 16579</name>
    <dbReference type="NCBI Taxonomy" id="1122206"/>
    <lineage>
        <taxon>Bacteria</taxon>
        <taxon>Pseudomonadati</taxon>
        <taxon>Pseudomonadota</taxon>
        <taxon>Gammaproteobacteria</taxon>
        <taxon>Oceanospirillales</taxon>
        <taxon>Oceanospirillaceae</taxon>
        <taxon>Marinomonas</taxon>
    </lineage>
</organism>
<evidence type="ECO:0000313" key="8">
    <source>
        <dbReference type="Proteomes" id="UP000184517"/>
    </source>
</evidence>
<evidence type="ECO:0000256" key="4">
    <source>
        <dbReference type="SAM" id="Coils"/>
    </source>
</evidence>
<dbReference type="InterPro" id="IPR000160">
    <property type="entry name" value="GGDEF_dom"/>
</dbReference>
<dbReference type="RefSeq" id="WP_072840879.1">
    <property type="nucleotide sequence ID" value="NZ_FQVF01000017.1"/>
</dbReference>
<accession>A0A1M5HQN7</accession>
<feature type="transmembrane region" description="Helical" evidence="5">
    <location>
        <begin position="510"/>
        <end position="528"/>
    </location>
</feature>
<evidence type="ECO:0000256" key="1">
    <source>
        <dbReference type="ARBA" id="ARBA00001946"/>
    </source>
</evidence>
<dbReference type="SUPFAM" id="SSF53850">
    <property type="entry name" value="Periplasmic binding protein-like II"/>
    <property type="match status" value="2"/>
</dbReference>
<feature type="domain" description="GGDEF" evidence="6">
    <location>
        <begin position="587"/>
        <end position="714"/>
    </location>
</feature>
<protein>
    <recommendedName>
        <fullName evidence="2">diguanylate cyclase</fullName>
        <ecNumber evidence="2">2.7.7.65</ecNumber>
    </recommendedName>
</protein>
<dbReference type="CDD" id="cd01007">
    <property type="entry name" value="PBP2_BvgS_HisK_like"/>
    <property type="match status" value="1"/>
</dbReference>